<reference evidence="2 3" key="1">
    <citation type="submission" date="2020-08" db="EMBL/GenBank/DDBJ databases">
        <title>Sequencing the genomes of 1000 actinobacteria strains.</title>
        <authorList>
            <person name="Klenk H.-P."/>
        </authorList>
    </citation>
    <scope>NUCLEOTIDE SEQUENCE [LARGE SCALE GENOMIC DNA]</scope>
    <source>
        <strain evidence="2 3">DSM 22826</strain>
    </source>
</reference>
<keyword evidence="2" id="KW-0560">Oxidoreductase</keyword>
<accession>A0A839QP88</accession>
<proteinExistence type="predicted"/>
<dbReference type="InterPro" id="IPR037523">
    <property type="entry name" value="VOC_core"/>
</dbReference>
<dbReference type="EMBL" id="JACHVS010000005">
    <property type="protein sequence ID" value="MBB2997570.1"/>
    <property type="molecule type" value="Genomic_DNA"/>
</dbReference>
<evidence type="ECO:0000313" key="2">
    <source>
        <dbReference type="EMBL" id="MBB2997570.1"/>
    </source>
</evidence>
<comment type="caution">
    <text evidence="2">The sequence shown here is derived from an EMBL/GenBank/DDBJ whole genome shotgun (WGS) entry which is preliminary data.</text>
</comment>
<organism evidence="2 3">
    <name type="scientific">Paeniglutamicibacter cryotolerans</name>
    <dbReference type="NCBI Taxonomy" id="670079"/>
    <lineage>
        <taxon>Bacteria</taxon>
        <taxon>Bacillati</taxon>
        <taxon>Actinomycetota</taxon>
        <taxon>Actinomycetes</taxon>
        <taxon>Micrococcales</taxon>
        <taxon>Micrococcaceae</taxon>
        <taxon>Paeniglutamicibacter</taxon>
    </lineage>
</organism>
<dbReference type="InterPro" id="IPR004360">
    <property type="entry name" value="Glyas_Fos-R_dOase_dom"/>
</dbReference>
<dbReference type="PANTHER" id="PTHR21366:SF14">
    <property type="entry name" value="GLYOXALASE DOMAIN-CONTAINING PROTEIN 5"/>
    <property type="match status" value="1"/>
</dbReference>
<sequence length="130" mass="13797">MPALPAIDHLALTVSDVEVSVLFYSRLLGAEPSGTMLDGPFIRRKFDLGGGASLGLTEHQAATGENRFDEHHPGLDHVGFSVASSAELLQWAAHLDSIGVVHSGLIDAPYGTALNFKDPDGIALEFFVSQ</sequence>
<dbReference type="PROSITE" id="PS51819">
    <property type="entry name" value="VOC"/>
    <property type="match status" value="1"/>
</dbReference>
<gene>
    <name evidence="2" type="ORF">E9229_003842</name>
</gene>
<dbReference type="SUPFAM" id="SSF54593">
    <property type="entry name" value="Glyoxalase/Bleomycin resistance protein/Dihydroxybiphenyl dioxygenase"/>
    <property type="match status" value="1"/>
</dbReference>
<dbReference type="Pfam" id="PF00903">
    <property type="entry name" value="Glyoxalase"/>
    <property type="match status" value="1"/>
</dbReference>
<keyword evidence="2" id="KW-0223">Dioxygenase</keyword>
<dbReference type="Proteomes" id="UP000523000">
    <property type="component" value="Unassembled WGS sequence"/>
</dbReference>
<evidence type="ECO:0000259" key="1">
    <source>
        <dbReference type="PROSITE" id="PS51819"/>
    </source>
</evidence>
<dbReference type="Gene3D" id="3.10.180.10">
    <property type="entry name" value="2,3-Dihydroxybiphenyl 1,2-Dioxygenase, domain 1"/>
    <property type="match status" value="1"/>
</dbReference>
<dbReference type="RefSeq" id="WP_183513231.1">
    <property type="nucleotide sequence ID" value="NZ_BAABGK010000100.1"/>
</dbReference>
<dbReference type="CDD" id="cd06587">
    <property type="entry name" value="VOC"/>
    <property type="match status" value="1"/>
</dbReference>
<dbReference type="AlphaFoldDB" id="A0A839QP88"/>
<protein>
    <submittedName>
        <fullName evidence="2">Catechol-2,3-dioxygenase</fullName>
    </submittedName>
</protein>
<dbReference type="PANTHER" id="PTHR21366">
    <property type="entry name" value="GLYOXALASE FAMILY PROTEIN"/>
    <property type="match status" value="1"/>
</dbReference>
<name>A0A839QP88_9MICC</name>
<feature type="domain" description="VOC" evidence="1">
    <location>
        <begin position="6"/>
        <end position="129"/>
    </location>
</feature>
<dbReference type="GO" id="GO:0051213">
    <property type="term" value="F:dioxygenase activity"/>
    <property type="evidence" value="ECO:0007669"/>
    <property type="project" value="UniProtKB-KW"/>
</dbReference>
<dbReference type="InterPro" id="IPR029068">
    <property type="entry name" value="Glyas_Bleomycin-R_OHBP_Dase"/>
</dbReference>
<dbReference type="InterPro" id="IPR050383">
    <property type="entry name" value="GlyoxalaseI/FosfomycinResist"/>
</dbReference>
<evidence type="ECO:0000313" key="3">
    <source>
        <dbReference type="Proteomes" id="UP000523000"/>
    </source>
</evidence>
<keyword evidence="3" id="KW-1185">Reference proteome</keyword>